<evidence type="ECO:0000313" key="2">
    <source>
        <dbReference type="EMBL" id="GFH12540.1"/>
    </source>
</evidence>
<comment type="caution">
    <text evidence="2">The sequence shown here is derived from an EMBL/GenBank/DDBJ whole genome shotgun (WGS) entry which is preliminary data.</text>
</comment>
<accession>A0A699YRR4</accession>
<feature type="region of interest" description="Disordered" evidence="1">
    <location>
        <begin position="136"/>
        <end position="157"/>
    </location>
</feature>
<dbReference type="EMBL" id="BLLF01000513">
    <property type="protein sequence ID" value="GFH12540.1"/>
    <property type="molecule type" value="Genomic_DNA"/>
</dbReference>
<proteinExistence type="predicted"/>
<keyword evidence="3" id="KW-1185">Reference proteome</keyword>
<evidence type="ECO:0000256" key="1">
    <source>
        <dbReference type="SAM" id="MobiDB-lite"/>
    </source>
</evidence>
<evidence type="ECO:0000313" key="3">
    <source>
        <dbReference type="Proteomes" id="UP000485058"/>
    </source>
</evidence>
<organism evidence="2 3">
    <name type="scientific">Haematococcus lacustris</name>
    <name type="common">Green alga</name>
    <name type="synonym">Haematococcus pluvialis</name>
    <dbReference type="NCBI Taxonomy" id="44745"/>
    <lineage>
        <taxon>Eukaryota</taxon>
        <taxon>Viridiplantae</taxon>
        <taxon>Chlorophyta</taxon>
        <taxon>core chlorophytes</taxon>
        <taxon>Chlorophyceae</taxon>
        <taxon>CS clade</taxon>
        <taxon>Chlamydomonadales</taxon>
        <taxon>Haematococcaceae</taxon>
        <taxon>Haematococcus</taxon>
    </lineage>
</organism>
<protein>
    <submittedName>
        <fullName evidence="2">Uncharacterized protein</fullName>
    </submittedName>
</protein>
<dbReference type="Proteomes" id="UP000485058">
    <property type="component" value="Unassembled WGS sequence"/>
</dbReference>
<name>A0A699YRR4_HAELA</name>
<gene>
    <name evidence="2" type="ORF">HaLaN_08249</name>
</gene>
<reference evidence="2 3" key="1">
    <citation type="submission" date="2020-02" db="EMBL/GenBank/DDBJ databases">
        <title>Draft genome sequence of Haematococcus lacustris strain NIES-144.</title>
        <authorList>
            <person name="Morimoto D."/>
            <person name="Nakagawa S."/>
            <person name="Yoshida T."/>
            <person name="Sawayama S."/>
        </authorList>
    </citation>
    <scope>NUCLEOTIDE SEQUENCE [LARGE SCALE GENOMIC DNA]</scope>
    <source>
        <strain evidence="2 3">NIES-144</strain>
    </source>
</reference>
<dbReference type="AlphaFoldDB" id="A0A699YRR4"/>
<sequence>MFLAEGMGHDACRKAAQGAVALSLATILEEATDAGMKSQADAGHEGSRTITWLVTQLIPTGTTTSTKTPCRPKLSALDRPGHCLPSMLEGPAAGQEWCATSSSAAAGRTWLTTWMMQRALMMMMARLSFPRSISVRAERRPGSTPVMSAGSQRELVG</sequence>